<dbReference type="Proteomes" id="UP000301751">
    <property type="component" value="Unassembled WGS sequence"/>
</dbReference>
<keyword evidence="2" id="KW-1185">Reference proteome</keyword>
<evidence type="ECO:0000313" key="1">
    <source>
        <dbReference type="EMBL" id="GCL64816.1"/>
    </source>
</evidence>
<dbReference type="RefSeq" id="WP_137734536.1">
    <property type="nucleotide sequence ID" value="NZ_BJCL01000011.1"/>
</dbReference>
<evidence type="ECO:0000313" key="2">
    <source>
        <dbReference type="Proteomes" id="UP000301751"/>
    </source>
</evidence>
<gene>
    <name evidence="1" type="ORF">AQPW35_38970</name>
</gene>
<sequence length="247" mass="27193">MSSPAPPAIGTAHHRRLRAVWHSAGWPYQDLLEVELLTAGLLQRQQDAQGRDTVRVTDAGLQLLHQTLLKNRAARDEHEQLVAQVARAMQRAGRVVWRGLSLRARVGGEAGIDGEAEPSWAIAMPDVYSIRHTTVEDYVEPVAHEIKVRRADLLADLRRPAKGEAYRWLSGECWYVLRAGIARPEEIPPVYGVLVAEADGGLDVARPAPRRPMRLPFMVWMALARATPEPVDDDAQPGLGAVPDAPG</sequence>
<dbReference type="EMBL" id="BJCL01000011">
    <property type="protein sequence ID" value="GCL64816.1"/>
    <property type="molecule type" value="Genomic_DNA"/>
</dbReference>
<name>A0A480AV90_9BURK</name>
<protein>
    <submittedName>
        <fullName evidence="1">Uncharacterized protein</fullName>
    </submittedName>
</protein>
<dbReference type="AlphaFoldDB" id="A0A480AV90"/>
<accession>A0A480AV90</accession>
<dbReference type="OrthoDB" id="7058820at2"/>
<comment type="caution">
    <text evidence="1">The sequence shown here is derived from an EMBL/GenBank/DDBJ whole genome shotgun (WGS) entry which is preliminary data.</text>
</comment>
<proteinExistence type="predicted"/>
<reference evidence="2" key="1">
    <citation type="submission" date="2019-03" db="EMBL/GenBank/DDBJ databases">
        <title>Aquabacterium pictum sp.nov., the first bacteriochlorophyll a-containing freshwater bacterium in the genus Aquabacterium of the class Betaproteobacteria.</title>
        <authorList>
            <person name="Hirose S."/>
            <person name="Tank M."/>
            <person name="Hara E."/>
            <person name="Tamaki H."/>
            <person name="Takaichi S."/>
            <person name="Haruta S."/>
            <person name="Hanada S."/>
        </authorList>
    </citation>
    <scope>NUCLEOTIDE SEQUENCE [LARGE SCALE GENOMIC DNA]</scope>
    <source>
        <strain evidence="2">W35</strain>
    </source>
</reference>
<organism evidence="1 2">
    <name type="scientific">Pseudaquabacterium pictum</name>
    <dbReference type="NCBI Taxonomy" id="2315236"/>
    <lineage>
        <taxon>Bacteria</taxon>
        <taxon>Pseudomonadati</taxon>
        <taxon>Pseudomonadota</taxon>
        <taxon>Betaproteobacteria</taxon>
        <taxon>Burkholderiales</taxon>
        <taxon>Sphaerotilaceae</taxon>
        <taxon>Pseudaquabacterium</taxon>
    </lineage>
</organism>